<keyword evidence="6 11" id="KW-0175">Coiled coil</keyword>
<evidence type="ECO:0000256" key="6">
    <source>
        <dbReference type="ARBA" id="ARBA00023054"/>
    </source>
</evidence>
<dbReference type="RefSeq" id="XP_018986927.1">
    <property type="nucleotide sequence ID" value="XM_019131377.1"/>
</dbReference>
<dbReference type="Proteomes" id="UP000094336">
    <property type="component" value="Unassembled WGS sequence"/>
</dbReference>
<feature type="non-terminal residue" evidence="12">
    <location>
        <position position="1"/>
    </location>
</feature>
<evidence type="ECO:0000256" key="9">
    <source>
        <dbReference type="ARBA" id="ARBA00024807"/>
    </source>
</evidence>
<feature type="non-terminal residue" evidence="12">
    <location>
        <position position="332"/>
    </location>
</feature>
<dbReference type="PANTHER" id="PTHR31961:SF3">
    <property type="entry name" value="SENSITIVE TO HIGH EXPRESSION PROTEIN 9, MITOCHONDRIAL"/>
    <property type="match status" value="1"/>
</dbReference>
<comment type="subcellular location">
    <subcellularLocation>
        <location evidence="10">Mitochondrion inner membrane</location>
        <topology evidence="10">Multi-pass membrane protein</topology>
    </subcellularLocation>
</comment>
<dbReference type="GO" id="GO:0007007">
    <property type="term" value="P:inner mitochondrial membrane organization"/>
    <property type="evidence" value="ECO:0007669"/>
    <property type="project" value="EnsemblFungi"/>
</dbReference>
<protein>
    <recommendedName>
        <fullName evidence="10">Sensitive to high expression protein 9, mitochondrial</fullName>
    </recommendedName>
</protein>
<comment type="similarity">
    <text evidence="1 10">Belongs to the SHE9 family.</text>
</comment>
<accession>A0A1E3QVB5</accession>
<keyword evidence="7 10" id="KW-0496">Mitochondrion</keyword>
<evidence type="ECO:0000313" key="12">
    <source>
        <dbReference type="EMBL" id="ODQ81599.1"/>
    </source>
</evidence>
<dbReference type="EMBL" id="KV454427">
    <property type="protein sequence ID" value="ODQ81599.1"/>
    <property type="molecule type" value="Genomic_DNA"/>
</dbReference>
<dbReference type="AlphaFoldDB" id="A0A1E3QVB5"/>
<keyword evidence="13" id="KW-1185">Reference proteome</keyword>
<dbReference type="InterPro" id="IPR008839">
    <property type="entry name" value="MDM33_fungi"/>
</dbReference>
<evidence type="ECO:0000256" key="4">
    <source>
        <dbReference type="ARBA" id="ARBA00022946"/>
    </source>
</evidence>
<dbReference type="STRING" id="984486.A0A1E3QVB5"/>
<reference evidence="13" key="1">
    <citation type="submission" date="2016-05" db="EMBL/GenBank/DDBJ databases">
        <title>Comparative genomics of biotechnologically important yeasts.</title>
        <authorList>
            <consortium name="DOE Joint Genome Institute"/>
            <person name="Riley R."/>
            <person name="Haridas S."/>
            <person name="Wolfe K.H."/>
            <person name="Lopes M.R."/>
            <person name="Hittinger C.T."/>
            <person name="Goker M."/>
            <person name="Salamov A."/>
            <person name="Wisecaver J."/>
            <person name="Long T.M."/>
            <person name="Aerts A.L."/>
            <person name="Barry K."/>
            <person name="Choi C."/>
            <person name="Clum A."/>
            <person name="Coughlan A.Y."/>
            <person name="Deshpande S."/>
            <person name="Douglass A.P."/>
            <person name="Hanson S.J."/>
            <person name="Klenk H.-P."/>
            <person name="Labutti K."/>
            <person name="Lapidus A."/>
            <person name="Lindquist E."/>
            <person name="Lipzen A."/>
            <person name="Meier-Kolthoff J.P."/>
            <person name="Ohm R.A."/>
            <person name="Otillar R.P."/>
            <person name="Pangilinan J."/>
            <person name="Peng Y."/>
            <person name="Rokas A."/>
            <person name="Rosa C.A."/>
            <person name="Scheuner C."/>
            <person name="Sibirny A.A."/>
            <person name="Slot J.C."/>
            <person name="Stielow J.B."/>
            <person name="Sun H."/>
            <person name="Kurtzman C.P."/>
            <person name="Blackwell M."/>
            <person name="Grigoriev I.V."/>
            <person name="Jeffries T.W."/>
        </authorList>
    </citation>
    <scope>NUCLEOTIDE SEQUENCE [LARGE SCALE GENOMIC DNA]</scope>
    <source>
        <strain evidence="13">NRRL Y-12698</strain>
    </source>
</reference>
<dbReference type="PANTHER" id="PTHR31961">
    <property type="entry name" value="SENSITIVE TO HIGH EXPRESSION PROTEIN 9, MITOCHONDRIAL"/>
    <property type="match status" value="1"/>
</dbReference>
<evidence type="ECO:0000256" key="7">
    <source>
        <dbReference type="ARBA" id="ARBA00023128"/>
    </source>
</evidence>
<evidence type="ECO:0000313" key="13">
    <source>
        <dbReference type="Proteomes" id="UP000094336"/>
    </source>
</evidence>
<dbReference type="OrthoDB" id="5595506at2759"/>
<evidence type="ECO:0000256" key="2">
    <source>
        <dbReference type="ARBA" id="ARBA00022692"/>
    </source>
</evidence>
<keyword evidence="3 10" id="KW-0999">Mitochondrion inner membrane</keyword>
<gene>
    <name evidence="12" type="ORF">BABINDRAFT_26379</name>
</gene>
<comment type="caution">
    <text evidence="10">Lacks conserved residue(s) required for the propagation of feature annotation.</text>
</comment>
<feature type="coiled-coil region" evidence="11">
    <location>
        <begin position="123"/>
        <end position="150"/>
    </location>
</feature>
<evidence type="ECO:0000256" key="3">
    <source>
        <dbReference type="ARBA" id="ARBA00022792"/>
    </source>
</evidence>
<keyword evidence="5 10" id="KW-1133">Transmembrane helix</keyword>
<evidence type="ECO:0000256" key="8">
    <source>
        <dbReference type="ARBA" id="ARBA00023136"/>
    </source>
</evidence>
<feature type="coiled-coil region" evidence="11">
    <location>
        <begin position="49"/>
        <end position="76"/>
    </location>
</feature>
<evidence type="ECO:0000256" key="5">
    <source>
        <dbReference type="ARBA" id="ARBA00022989"/>
    </source>
</evidence>
<name>A0A1E3QVB5_9ASCO</name>
<evidence type="ECO:0000256" key="1">
    <source>
        <dbReference type="ARBA" id="ARBA00007472"/>
    </source>
</evidence>
<keyword evidence="2 10" id="KW-0812">Transmembrane</keyword>
<keyword evidence="4 10" id="KW-0809">Transit peptide</keyword>
<proteinExistence type="inferred from homology"/>
<feature type="transmembrane region" description="Helical" evidence="10">
    <location>
        <begin position="168"/>
        <end position="188"/>
    </location>
</feature>
<sequence length="332" mass="37112">KKQIDQLPSQIDKAKSHASRKLAEYLDSIQDTVMVASKTLNDVTGYSGIAVLKESIENLEELLARARGRVKASKEAYAIAISERSASQKEVNELLQRKHTWTSADLMRFTELFQNDHVNEKTEGELSKKLEMAEHEAEEIQLNLTQAILTRYHEEQIWSDKIRRTSTWGTFVIMGINVFLFLVVQLLLEPWKRKRLVGSFEEKVKQALAEAQLSGLVSATEPLVETSTAKEQLDLAVKTLGSTTTEPLKELDAVENTMAIPVTSLVLSAYYVSFKVKEYTWNALRNLLISHYYGLKSPESQSVVLDKIELGVIGGAAVGLGCVLGSVLTNWL</sequence>
<dbReference type="Pfam" id="PF05546">
    <property type="entry name" value="She9_MDM33"/>
    <property type="match status" value="1"/>
</dbReference>
<organism evidence="12 13">
    <name type="scientific">Babjeviella inositovora NRRL Y-12698</name>
    <dbReference type="NCBI Taxonomy" id="984486"/>
    <lineage>
        <taxon>Eukaryota</taxon>
        <taxon>Fungi</taxon>
        <taxon>Dikarya</taxon>
        <taxon>Ascomycota</taxon>
        <taxon>Saccharomycotina</taxon>
        <taxon>Pichiomycetes</taxon>
        <taxon>Serinales incertae sedis</taxon>
        <taxon>Babjeviella</taxon>
    </lineage>
</organism>
<comment type="function">
    <text evidence="9">Required for the maintenance of the structure of the mitochondrial inner membrane. Involved in mitochondrial morphology. Causes growth arrest when highly overexpressed.</text>
</comment>
<comment type="subunit">
    <text evidence="10">Homooligomer.</text>
</comment>
<evidence type="ECO:0000256" key="11">
    <source>
        <dbReference type="SAM" id="Coils"/>
    </source>
</evidence>
<dbReference type="GeneID" id="30149230"/>
<keyword evidence="8 10" id="KW-0472">Membrane</keyword>
<dbReference type="GO" id="GO:0005743">
    <property type="term" value="C:mitochondrial inner membrane"/>
    <property type="evidence" value="ECO:0007669"/>
    <property type="project" value="UniProtKB-SubCell"/>
</dbReference>
<evidence type="ECO:0000256" key="10">
    <source>
        <dbReference type="RuleBase" id="RU364128"/>
    </source>
</evidence>